<dbReference type="GO" id="GO:0005524">
    <property type="term" value="F:ATP binding"/>
    <property type="evidence" value="ECO:0007669"/>
    <property type="project" value="UniProtKB-KW"/>
</dbReference>
<dbReference type="Gene3D" id="1.10.510.10">
    <property type="entry name" value="Transferase(Phosphotransferase) domain 1"/>
    <property type="match status" value="1"/>
</dbReference>
<dbReference type="FunFam" id="1.10.510.10:FF:000084">
    <property type="entry name" value="Wall-associated receptor kinase 2"/>
    <property type="match status" value="1"/>
</dbReference>
<dbReference type="Pfam" id="PF07714">
    <property type="entry name" value="PK_Tyr_Ser-Thr"/>
    <property type="match status" value="1"/>
</dbReference>
<dbReference type="InterPro" id="IPR045274">
    <property type="entry name" value="WAK-like"/>
</dbReference>
<dbReference type="InterPro" id="IPR011009">
    <property type="entry name" value="Kinase-like_dom_sf"/>
</dbReference>
<proteinExistence type="predicted"/>
<dbReference type="InterPro" id="IPR000719">
    <property type="entry name" value="Prot_kinase_dom"/>
</dbReference>
<evidence type="ECO:0000256" key="1">
    <source>
        <dbReference type="ARBA" id="ARBA00022741"/>
    </source>
</evidence>
<keyword evidence="2" id="KW-0067">ATP-binding</keyword>
<evidence type="ECO:0000313" key="6">
    <source>
        <dbReference type="Proteomes" id="UP000607653"/>
    </source>
</evidence>
<name>A0A822XZ15_NELNU</name>
<organism evidence="5 6">
    <name type="scientific">Nelumbo nucifera</name>
    <name type="common">Sacred lotus</name>
    <dbReference type="NCBI Taxonomy" id="4432"/>
    <lineage>
        <taxon>Eukaryota</taxon>
        <taxon>Viridiplantae</taxon>
        <taxon>Streptophyta</taxon>
        <taxon>Embryophyta</taxon>
        <taxon>Tracheophyta</taxon>
        <taxon>Spermatophyta</taxon>
        <taxon>Magnoliopsida</taxon>
        <taxon>Proteales</taxon>
        <taxon>Nelumbonaceae</taxon>
        <taxon>Nelumbo</taxon>
    </lineage>
</organism>
<dbReference type="Proteomes" id="UP000607653">
    <property type="component" value="Unassembled WGS sequence"/>
</dbReference>
<dbReference type="PROSITE" id="PS50011">
    <property type="entry name" value="PROTEIN_KINASE_DOM"/>
    <property type="match status" value="1"/>
</dbReference>
<comment type="caution">
    <text evidence="5">The sequence shown here is derived from an EMBL/GenBank/DDBJ whole genome shotgun (WGS) entry which is preliminary data.</text>
</comment>
<keyword evidence="3" id="KW-0812">Transmembrane</keyword>
<dbReference type="PANTHER" id="PTHR27005:SF492">
    <property type="entry name" value="LOW QUALITY PROTEIN: WALL-ASSOCIATED RECEPTOR KINASE-LIKE 1"/>
    <property type="match status" value="1"/>
</dbReference>
<dbReference type="SUPFAM" id="SSF56112">
    <property type="entry name" value="Protein kinase-like (PK-like)"/>
    <property type="match status" value="1"/>
</dbReference>
<sequence length="353" mass="39675">MWFLLSDRSAGSSDKGLNSPGASLRLELYPTAVRASEGLPSSETFEMQRQGGSDPKSVRGLVAIDKDVIGGRYVGGGIGFGVIFLLIGDSWLHFIIRKRKLLRLKEKFFQQNGGLLSQQRISSHEGGFEFLKIFTAEELEMATNRYNEDCILGRGGPRYMKLLGCCMETEIPLLVYEYVSNETLFDHIQRKNDIKSTNILLDDNHTAKVSDFGISRLLPTDRDQVTTLVQGTLGYLDPEYFHSGQLTEKSDVYSFGVVLVELLTGGKPICFERSQEQRNLATYFVSSMKENHLLQIIEDELLDDCATEQIFAVADLTNRCLNISGEQRPTMKEVAMELEGLKRMEIKSCVQEL</sequence>
<dbReference type="GO" id="GO:0004672">
    <property type="term" value="F:protein kinase activity"/>
    <property type="evidence" value="ECO:0007669"/>
    <property type="project" value="InterPro"/>
</dbReference>
<dbReference type="SMART" id="SM00220">
    <property type="entry name" value="S_TKc"/>
    <property type="match status" value="1"/>
</dbReference>
<dbReference type="AlphaFoldDB" id="A0A822XZ15"/>
<keyword evidence="6" id="KW-1185">Reference proteome</keyword>
<dbReference type="EMBL" id="DUZY01000001">
    <property type="protein sequence ID" value="DAD24451.1"/>
    <property type="molecule type" value="Genomic_DNA"/>
</dbReference>
<reference evidence="5 6" key="1">
    <citation type="journal article" date="2020" name="Mol. Biol. Evol.">
        <title>Distinct Expression and Methylation Patterns for Genes with Different Fates following a Single Whole-Genome Duplication in Flowering Plants.</title>
        <authorList>
            <person name="Shi T."/>
            <person name="Rahmani R.S."/>
            <person name="Gugger P.F."/>
            <person name="Wang M."/>
            <person name="Li H."/>
            <person name="Zhang Y."/>
            <person name="Li Z."/>
            <person name="Wang Q."/>
            <person name="Van de Peer Y."/>
            <person name="Marchal K."/>
            <person name="Chen J."/>
        </authorList>
    </citation>
    <scope>NUCLEOTIDE SEQUENCE [LARGE SCALE GENOMIC DNA]</scope>
    <source>
        <tissue evidence="5">Leaf</tissue>
    </source>
</reference>
<gene>
    <name evidence="5" type="ORF">HUJ06_025915</name>
</gene>
<feature type="domain" description="Protein kinase" evidence="4">
    <location>
        <begin position="69"/>
        <end position="341"/>
    </location>
</feature>
<keyword evidence="1" id="KW-0547">Nucleotide-binding</keyword>
<keyword evidence="3" id="KW-1133">Transmembrane helix</keyword>
<keyword evidence="3" id="KW-0472">Membrane</keyword>
<accession>A0A822XZ15</accession>
<evidence type="ECO:0000256" key="3">
    <source>
        <dbReference type="SAM" id="Phobius"/>
    </source>
</evidence>
<dbReference type="GO" id="GO:0007166">
    <property type="term" value="P:cell surface receptor signaling pathway"/>
    <property type="evidence" value="ECO:0007669"/>
    <property type="project" value="InterPro"/>
</dbReference>
<dbReference type="InterPro" id="IPR001245">
    <property type="entry name" value="Ser-Thr/Tyr_kinase_cat_dom"/>
</dbReference>
<evidence type="ECO:0000259" key="4">
    <source>
        <dbReference type="PROSITE" id="PS50011"/>
    </source>
</evidence>
<dbReference type="PANTHER" id="PTHR27005">
    <property type="entry name" value="WALL-ASSOCIATED RECEPTOR KINASE-LIKE 21"/>
    <property type="match status" value="1"/>
</dbReference>
<protein>
    <recommendedName>
        <fullName evidence="4">Protein kinase domain-containing protein</fullName>
    </recommendedName>
</protein>
<feature type="transmembrane region" description="Helical" evidence="3">
    <location>
        <begin position="73"/>
        <end position="96"/>
    </location>
</feature>
<evidence type="ECO:0000313" key="5">
    <source>
        <dbReference type="EMBL" id="DAD24451.1"/>
    </source>
</evidence>
<evidence type="ECO:0000256" key="2">
    <source>
        <dbReference type="ARBA" id="ARBA00022840"/>
    </source>
</evidence>